<reference evidence="2" key="2">
    <citation type="submission" date="2023-04" db="EMBL/GenBank/DDBJ databases">
        <authorList>
            <person name="Bu L."/>
            <person name="Lu L."/>
            <person name="Laidemitt M.R."/>
            <person name="Zhang S.M."/>
            <person name="Mutuku M."/>
            <person name="Mkoji G."/>
            <person name="Steinauer M."/>
            <person name="Loker E.S."/>
        </authorList>
    </citation>
    <scope>NUCLEOTIDE SEQUENCE</scope>
    <source>
        <strain evidence="2">KasaAsao</strain>
        <tissue evidence="2">Whole Snail</tissue>
    </source>
</reference>
<keyword evidence="3" id="KW-1185">Reference proteome</keyword>
<sequence>MVRGSGSTRHGNSRITRRLGTIQGTTAAGTHSGTIALTTDQFCDIKAEWNESGSTANFKLEWQSPSQPREVVPQDSSLSESGSCAEIQNAFLPLRSEILLTLFCGKLF</sequence>
<proteinExistence type="predicted"/>
<gene>
    <name evidence="2" type="ORF">Bpfe_031043</name>
</gene>
<dbReference type="AlphaFoldDB" id="A0AAD8EU86"/>
<name>A0AAD8EU86_BIOPF</name>
<organism evidence="2 3">
    <name type="scientific">Biomphalaria pfeifferi</name>
    <name type="common">Bloodfluke planorb</name>
    <name type="synonym">Freshwater snail</name>
    <dbReference type="NCBI Taxonomy" id="112525"/>
    <lineage>
        <taxon>Eukaryota</taxon>
        <taxon>Metazoa</taxon>
        <taxon>Spiralia</taxon>
        <taxon>Lophotrochozoa</taxon>
        <taxon>Mollusca</taxon>
        <taxon>Gastropoda</taxon>
        <taxon>Heterobranchia</taxon>
        <taxon>Euthyneura</taxon>
        <taxon>Panpulmonata</taxon>
        <taxon>Hygrophila</taxon>
        <taxon>Lymnaeoidea</taxon>
        <taxon>Planorbidae</taxon>
        <taxon>Biomphalaria</taxon>
    </lineage>
</organism>
<dbReference type="EMBL" id="JASAOG010000440">
    <property type="protein sequence ID" value="KAK0039558.1"/>
    <property type="molecule type" value="Genomic_DNA"/>
</dbReference>
<evidence type="ECO:0000313" key="3">
    <source>
        <dbReference type="Proteomes" id="UP001233172"/>
    </source>
</evidence>
<dbReference type="SUPFAM" id="SSF56988">
    <property type="entry name" value="Anthrax protective antigen"/>
    <property type="match status" value="1"/>
</dbReference>
<dbReference type="Gene3D" id="3.90.182.10">
    <property type="entry name" value="Toxin - Anthrax Protective Antigen,domain 1"/>
    <property type="match status" value="1"/>
</dbReference>
<accession>A0AAD8EU86</accession>
<evidence type="ECO:0000256" key="1">
    <source>
        <dbReference type="SAM" id="MobiDB-lite"/>
    </source>
</evidence>
<reference evidence="2" key="1">
    <citation type="journal article" date="2023" name="PLoS Negl. Trop. Dis.">
        <title>A genome sequence for Biomphalaria pfeifferi, the major vector snail for the human-infecting parasite Schistosoma mansoni.</title>
        <authorList>
            <person name="Bu L."/>
            <person name="Lu L."/>
            <person name="Laidemitt M.R."/>
            <person name="Zhang S.M."/>
            <person name="Mutuku M."/>
            <person name="Mkoji G."/>
            <person name="Steinauer M."/>
            <person name="Loker E.S."/>
        </authorList>
    </citation>
    <scope>NUCLEOTIDE SEQUENCE</scope>
    <source>
        <strain evidence="2">KasaAsao</strain>
    </source>
</reference>
<comment type="caution">
    <text evidence="2">The sequence shown here is derived from an EMBL/GenBank/DDBJ whole genome shotgun (WGS) entry which is preliminary data.</text>
</comment>
<evidence type="ECO:0000313" key="2">
    <source>
        <dbReference type="EMBL" id="KAK0039558.1"/>
    </source>
</evidence>
<feature type="compositionally biased region" description="Polar residues" evidence="1">
    <location>
        <begin position="1"/>
        <end position="10"/>
    </location>
</feature>
<feature type="region of interest" description="Disordered" evidence="1">
    <location>
        <begin position="1"/>
        <end position="27"/>
    </location>
</feature>
<dbReference type="Proteomes" id="UP001233172">
    <property type="component" value="Unassembled WGS sequence"/>
</dbReference>
<protein>
    <submittedName>
        <fullName evidence="2">Uncharacterized protein</fullName>
    </submittedName>
</protein>